<dbReference type="OrthoDB" id="7208816at2"/>
<evidence type="ECO:0000313" key="2">
    <source>
        <dbReference type="EMBL" id="TQN41670.1"/>
    </source>
</evidence>
<dbReference type="InterPro" id="IPR051321">
    <property type="entry name" value="PHA/PHB_synthase"/>
</dbReference>
<dbReference type="RefSeq" id="WP_142024388.1">
    <property type="nucleotide sequence ID" value="NZ_VFQE01000001.1"/>
</dbReference>
<comment type="caution">
    <text evidence="2">The sequence shown here is derived from an EMBL/GenBank/DDBJ whole genome shotgun (WGS) entry which is preliminary data.</text>
</comment>
<accession>A0A543PCC7</accession>
<dbReference type="GO" id="GO:0003824">
    <property type="term" value="F:catalytic activity"/>
    <property type="evidence" value="ECO:0007669"/>
    <property type="project" value="UniProtKB-ARBA"/>
</dbReference>
<keyword evidence="3" id="KW-1185">Reference proteome</keyword>
<proteinExistence type="predicted"/>
<evidence type="ECO:0000259" key="1">
    <source>
        <dbReference type="Pfam" id="PF00561"/>
    </source>
</evidence>
<reference evidence="2 3" key="1">
    <citation type="submission" date="2019-06" db="EMBL/GenBank/DDBJ databases">
        <title>Sequencing the genomes of 1000 actinobacteria strains.</title>
        <authorList>
            <person name="Klenk H.-P."/>
        </authorList>
    </citation>
    <scope>NUCLEOTIDE SEQUENCE [LARGE SCALE GENOMIC DNA]</scope>
    <source>
        <strain evidence="2 3">DSM 46837</strain>
    </source>
</reference>
<name>A0A543PCC7_9ACTN</name>
<sequence>MPTVPSPQTVLDRVRRDVERNALRARNGIKLVAGVDRPGVGQTPKDVVWQRGRTQLWHYRNDPDTYGGVRYGPPLLIVFSMVSKSYILDLTPGNSFVEQLLEAGFDVYMLDWGEPDERDAENRLEDYADDYIPAGIDRVLELSGADEVNLFGYCFGGNLTLLYAAHHPDAPLRSLTVLATPVDFRHMGPLADIFSVGGMDVGSVLDADGNVPPSVVVQGFRSLTPTAEVTRYVTLWEKLWNDEYVSSYQAMTGWSDDHVPFPGAAARETAEMLVRRNGMVTDRLTVGGDPVHLADIQVPFLTVRATRDHIVPPDATAPLIDLVGSPDKHELRLDAGHMGLVVGRTAARTTVPTIIDFVRRRSDLLGDDARQEA</sequence>
<dbReference type="AlphaFoldDB" id="A0A543PCC7"/>
<dbReference type="Pfam" id="PF00561">
    <property type="entry name" value="Abhydrolase_1"/>
    <property type="match status" value="1"/>
</dbReference>
<protein>
    <submittedName>
        <fullName evidence="2">Polyhydroxyalkanoate synthase</fullName>
    </submittedName>
</protein>
<dbReference type="PANTHER" id="PTHR36837">
    <property type="entry name" value="POLY(3-HYDROXYALKANOATE) POLYMERASE SUBUNIT PHAC"/>
    <property type="match status" value="1"/>
</dbReference>
<dbReference type="SUPFAM" id="SSF53474">
    <property type="entry name" value="alpha/beta-Hydrolases"/>
    <property type="match status" value="1"/>
</dbReference>
<dbReference type="InterPro" id="IPR029058">
    <property type="entry name" value="AB_hydrolase_fold"/>
</dbReference>
<dbReference type="Gene3D" id="3.40.50.1820">
    <property type="entry name" value="alpha/beta hydrolase"/>
    <property type="match status" value="1"/>
</dbReference>
<feature type="domain" description="AB hydrolase-1" evidence="1">
    <location>
        <begin position="96"/>
        <end position="341"/>
    </location>
</feature>
<dbReference type="PANTHER" id="PTHR36837:SF2">
    <property type="entry name" value="POLY(3-HYDROXYALKANOATE) POLYMERASE SUBUNIT PHAC"/>
    <property type="match status" value="1"/>
</dbReference>
<dbReference type="Proteomes" id="UP000319865">
    <property type="component" value="Unassembled WGS sequence"/>
</dbReference>
<evidence type="ECO:0000313" key="3">
    <source>
        <dbReference type="Proteomes" id="UP000319865"/>
    </source>
</evidence>
<gene>
    <name evidence="2" type="ORF">FHU33_1047</name>
</gene>
<dbReference type="EMBL" id="VFQE01000001">
    <property type="protein sequence ID" value="TQN41670.1"/>
    <property type="molecule type" value="Genomic_DNA"/>
</dbReference>
<dbReference type="InterPro" id="IPR000073">
    <property type="entry name" value="AB_hydrolase_1"/>
</dbReference>
<organism evidence="2 3">
    <name type="scientific">Blastococcus colisei</name>
    <dbReference type="NCBI Taxonomy" id="1564162"/>
    <lineage>
        <taxon>Bacteria</taxon>
        <taxon>Bacillati</taxon>
        <taxon>Actinomycetota</taxon>
        <taxon>Actinomycetes</taxon>
        <taxon>Geodermatophilales</taxon>
        <taxon>Geodermatophilaceae</taxon>
        <taxon>Blastococcus</taxon>
    </lineage>
</organism>